<keyword evidence="3" id="KW-1185">Reference proteome</keyword>
<dbReference type="EMBL" id="MU005573">
    <property type="protein sequence ID" value="KAF2688812.1"/>
    <property type="molecule type" value="Genomic_DNA"/>
</dbReference>
<reference evidence="2" key="1">
    <citation type="journal article" date="2020" name="Stud. Mycol.">
        <title>101 Dothideomycetes genomes: a test case for predicting lifestyles and emergence of pathogens.</title>
        <authorList>
            <person name="Haridas S."/>
            <person name="Albert R."/>
            <person name="Binder M."/>
            <person name="Bloem J."/>
            <person name="Labutti K."/>
            <person name="Salamov A."/>
            <person name="Andreopoulos B."/>
            <person name="Baker S."/>
            <person name="Barry K."/>
            <person name="Bills G."/>
            <person name="Bluhm B."/>
            <person name="Cannon C."/>
            <person name="Castanera R."/>
            <person name="Culley D."/>
            <person name="Daum C."/>
            <person name="Ezra D."/>
            <person name="Gonzalez J."/>
            <person name="Henrissat B."/>
            <person name="Kuo A."/>
            <person name="Liang C."/>
            <person name="Lipzen A."/>
            <person name="Lutzoni F."/>
            <person name="Magnuson J."/>
            <person name="Mondo S."/>
            <person name="Nolan M."/>
            <person name="Ohm R."/>
            <person name="Pangilinan J."/>
            <person name="Park H.-J."/>
            <person name="Ramirez L."/>
            <person name="Alfaro M."/>
            <person name="Sun H."/>
            <person name="Tritt A."/>
            <person name="Yoshinaga Y."/>
            <person name="Zwiers L.-H."/>
            <person name="Turgeon B."/>
            <person name="Goodwin S."/>
            <person name="Spatafora J."/>
            <person name="Crous P."/>
            <person name="Grigoriev I."/>
        </authorList>
    </citation>
    <scope>NUCLEOTIDE SEQUENCE</scope>
    <source>
        <strain evidence="2">CBS 122367</strain>
    </source>
</reference>
<evidence type="ECO:0008006" key="4">
    <source>
        <dbReference type="Google" id="ProtNLM"/>
    </source>
</evidence>
<feature type="transmembrane region" description="Helical" evidence="1">
    <location>
        <begin position="30"/>
        <end position="54"/>
    </location>
</feature>
<keyword evidence="1" id="KW-0472">Membrane</keyword>
<evidence type="ECO:0000313" key="3">
    <source>
        <dbReference type="Proteomes" id="UP000799291"/>
    </source>
</evidence>
<gene>
    <name evidence="2" type="ORF">K458DRAFT_153054</name>
</gene>
<evidence type="ECO:0000256" key="1">
    <source>
        <dbReference type="SAM" id="Phobius"/>
    </source>
</evidence>
<keyword evidence="1" id="KW-0812">Transmembrane</keyword>
<protein>
    <recommendedName>
        <fullName evidence="4">Transmembrane protein</fullName>
    </recommendedName>
</protein>
<accession>A0A6G1JE43</accession>
<sequence>MARPRNVSASKEWNSSVPSRNGVLHLSSSLTAFLLFNFLTTSLLVTNLLPFSLLSRPHFPSLWE</sequence>
<dbReference type="AlphaFoldDB" id="A0A6G1JE43"/>
<organism evidence="2 3">
    <name type="scientific">Lentithecium fluviatile CBS 122367</name>
    <dbReference type="NCBI Taxonomy" id="1168545"/>
    <lineage>
        <taxon>Eukaryota</taxon>
        <taxon>Fungi</taxon>
        <taxon>Dikarya</taxon>
        <taxon>Ascomycota</taxon>
        <taxon>Pezizomycotina</taxon>
        <taxon>Dothideomycetes</taxon>
        <taxon>Pleosporomycetidae</taxon>
        <taxon>Pleosporales</taxon>
        <taxon>Massarineae</taxon>
        <taxon>Lentitheciaceae</taxon>
        <taxon>Lentithecium</taxon>
    </lineage>
</organism>
<proteinExistence type="predicted"/>
<evidence type="ECO:0000313" key="2">
    <source>
        <dbReference type="EMBL" id="KAF2688812.1"/>
    </source>
</evidence>
<keyword evidence="1" id="KW-1133">Transmembrane helix</keyword>
<dbReference type="Proteomes" id="UP000799291">
    <property type="component" value="Unassembled WGS sequence"/>
</dbReference>
<name>A0A6G1JE43_9PLEO</name>